<comment type="subcellular location">
    <subcellularLocation>
        <location evidence="1">Nucleus</location>
    </subcellularLocation>
</comment>
<dbReference type="SUPFAM" id="SSF57667">
    <property type="entry name" value="beta-beta-alpha zinc fingers"/>
    <property type="match status" value="6"/>
</dbReference>
<feature type="domain" description="C2H2-type" evidence="13">
    <location>
        <begin position="482"/>
        <end position="508"/>
    </location>
</feature>
<keyword evidence="10" id="KW-0539">Nucleus</keyword>
<feature type="region of interest" description="Disordered" evidence="12">
    <location>
        <begin position="409"/>
        <end position="452"/>
    </location>
</feature>
<reference evidence="14" key="1">
    <citation type="submission" date="2020-07" db="EMBL/GenBank/DDBJ databases">
        <title>A long reads based de novo assembly of the rainbow trout Arlee double haploid line genome.</title>
        <authorList>
            <person name="Gao G."/>
            <person name="Palti Y."/>
        </authorList>
    </citation>
    <scope>NUCLEOTIDE SEQUENCE [LARGE SCALE GENOMIC DNA]</scope>
</reference>
<reference evidence="14" key="3">
    <citation type="submission" date="2025-09" db="UniProtKB">
        <authorList>
            <consortium name="Ensembl"/>
        </authorList>
    </citation>
    <scope>IDENTIFICATION</scope>
</reference>
<dbReference type="GO" id="GO:0003700">
    <property type="term" value="F:DNA-binding transcription factor activity"/>
    <property type="evidence" value="ECO:0007669"/>
    <property type="project" value="TreeGrafter"/>
</dbReference>
<evidence type="ECO:0000256" key="11">
    <source>
        <dbReference type="PROSITE-ProRule" id="PRU00042"/>
    </source>
</evidence>
<name>A0A8C7PDP4_ONCMY</name>
<dbReference type="FunFam" id="3.30.160.60:FF:000100">
    <property type="entry name" value="Zinc finger 45-like"/>
    <property type="match status" value="1"/>
</dbReference>
<evidence type="ECO:0000256" key="1">
    <source>
        <dbReference type="ARBA" id="ARBA00004123"/>
    </source>
</evidence>
<dbReference type="FunFam" id="3.30.160.60:FF:000005">
    <property type="entry name" value="Zinc finger protein 14 homolog"/>
    <property type="match status" value="1"/>
</dbReference>
<feature type="domain" description="C2H2-type" evidence="13">
    <location>
        <begin position="251"/>
        <end position="278"/>
    </location>
</feature>
<keyword evidence="5 11" id="KW-0863">Zinc-finger</keyword>
<evidence type="ECO:0000256" key="6">
    <source>
        <dbReference type="ARBA" id="ARBA00022833"/>
    </source>
</evidence>
<dbReference type="GO" id="GO:0000978">
    <property type="term" value="F:RNA polymerase II cis-regulatory region sequence-specific DNA binding"/>
    <property type="evidence" value="ECO:0007669"/>
    <property type="project" value="TreeGrafter"/>
</dbReference>
<organism evidence="14 15">
    <name type="scientific">Oncorhynchus mykiss</name>
    <name type="common">Rainbow trout</name>
    <name type="synonym">Salmo gairdneri</name>
    <dbReference type="NCBI Taxonomy" id="8022"/>
    <lineage>
        <taxon>Eukaryota</taxon>
        <taxon>Metazoa</taxon>
        <taxon>Chordata</taxon>
        <taxon>Craniata</taxon>
        <taxon>Vertebrata</taxon>
        <taxon>Euteleostomi</taxon>
        <taxon>Actinopterygii</taxon>
        <taxon>Neopterygii</taxon>
        <taxon>Teleostei</taxon>
        <taxon>Protacanthopterygii</taxon>
        <taxon>Salmoniformes</taxon>
        <taxon>Salmonidae</taxon>
        <taxon>Salmoninae</taxon>
        <taxon>Oncorhynchus</taxon>
    </lineage>
</organism>
<keyword evidence="4" id="KW-0677">Repeat</keyword>
<keyword evidence="8" id="KW-0238">DNA-binding</keyword>
<dbReference type="Gene3D" id="3.30.160.60">
    <property type="entry name" value="Classic Zinc Finger"/>
    <property type="match status" value="11"/>
</dbReference>
<evidence type="ECO:0000259" key="13">
    <source>
        <dbReference type="PROSITE" id="PS50157"/>
    </source>
</evidence>
<keyword evidence="7" id="KW-0805">Transcription regulation</keyword>
<dbReference type="FunFam" id="3.30.160.60:FF:000508">
    <property type="entry name" value="Myeloid zinc finger 1"/>
    <property type="match status" value="1"/>
</dbReference>
<accession>A0A8C7PDP4</accession>
<feature type="domain" description="C2H2-type" evidence="13">
    <location>
        <begin position="376"/>
        <end position="396"/>
    </location>
</feature>
<feature type="domain" description="C2H2-type" evidence="13">
    <location>
        <begin position="454"/>
        <end position="481"/>
    </location>
</feature>
<dbReference type="Proteomes" id="UP000694395">
    <property type="component" value="Chromosome 15"/>
</dbReference>
<evidence type="ECO:0000256" key="3">
    <source>
        <dbReference type="ARBA" id="ARBA00022723"/>
    </source>
</evidence>
<evidence type="ECO:0000313" key="15">
    <source>
        <dbReference type="Proteomes" id="UP000694395"/>
    </source>
</evidence>
<feature type="domain" description="C2H2-type" evidence="13">
    <location>
        <begin position="22"/>
        <end position="49"/>
    </location>
</feature>
<feature type="compositionally biased region" description="Polar residues" evidence="12">
    <location>
        <begin position="429"/>
        <end position="445"/>
    </location>
</feature>
<protein>
    <recommendedName>
        <fullName evidence="13">C2H2-type domain-containing protein</fullName>
    </recommendedName>
</protein>
<keyword evidence="15" id="KW-1185">Reference proteome</keyword>
<feature type="domain" description="C2H2-type" evidence="13">
    <location>
        <begin position="195"/>
        <end position="222"/>
    </location>
</feature>
<keyword evidence="6" id="KW-0862">Zinc</keyword>
<keyword evidence="3" id="KW-0479">Metal-binding</keyword>
<evidence type="ECO:0000313" key="14">
    <source>
        <dbReference type="Ensembl" id="ENSOMYP00000021303.2"/>
    </source>
</evidence>
<evidence type="ECO:0000256" key="8">
    <source>
        <dbReference type="ARBA" id="ARBA00023125"/>
    </source>
</evidence>
<dbReference type="PROSITE" id="PS50157">
    <property type="entry name" value="ZINC_FINGER_C2H2_2"/>
    <property type="match status" value="11"/>
</dbReference>
<dbReference type="GO" id="GO:0042802">
    <property type="term" value="F:identical protein binding"/>
    <property type="evidence" value="ECO:0007669"/>
    <property type="project" value="UniProtKB-ARBA"/>
</dbReference>
<feature type="domain" description="C2H2-type" evidence="13">
    <location>
        <begin position="348"/>
        <end position="375"/>
    </location>
</feature>
<feature type="region of interest" description="Disordered" evidence="12">
    <location>
        <begin position="315"/>
        <end position="343"/>
    </location>
</feature>
<feature type="domain" description="C2H2-type" evidence="13">
    <location>
        <begin position="122"/>
        <end position="144"/>
    </location>
</feature>
<feature type="domain" description="C2H2-type" evidence="13">
    <location>
        <begin position="1"/>
        <end position="21"/>
    </location>
</feature>
<evidence type="ECO:0000256" key="2">
    <source>
        <dbReference type="ARBA" id="ARBA00006991"/>
    </source>
</evidence>
<dbReference type="GO" id="GO:0008270">
    <property type="term" value="F:zinc ion binding"/>
    <property type="evidence" value="ECO:0007669"/>
    <property type="project" value="UniProtKB-KW"/>
</dbReference>
<dbReference type="FunFam" id="3.30.160.60:FF:000475">
    <property type="entry name" value="zinc finger protein 32 isoform X1"/>
    <property type="match status" value="1"/>
</dbReference>
<evidence type="ECO:0000256" key="4">
    <source>
        <dbReference type="ARBA" id="ARBA00022737"/>
    </source>
</evidence>
<dbReference type="PANTHER" id="PTHR24390">
    <property type="entry name" value="ZINC FINGER PROTEIN"/>
    <property type="match status" value="1"/>
</dbReference>
<dbReference type="AlphaFoldDB" id="A0A8C7PDP4"/>
<dbReference type="SMART" id="SM00355">
    <property type="entry name" value="ZnF_C2H2"/>
    <property type="match status" value="10"/>
</dbReference>
<dbReference type="InterPro" id="IPR036236">
    <property type="entry name" value="Znf_C2H2_sf"/>
</dbReference>
<dbReference type="Ensembl" id="ENSOMYT00000023383.2">
    <property type="protein sequence ID" value="ENSOMYP00000021303.2"/>
    <property type="gene ID" value="ENSOMYG00000010336.2"/>
</dbReference>
<sequence length="548" mass="63020">PCFSYANSLTIHSRKHTGEKPFLCWQCGKSYKDRGNLSMHMGTHSEERPFSYQHQEEESCELVAVKADTPETSTSRLQLVHWCKKCGKCFDDICNLKQHQESSCKEEKRKVVFQCEKRKVVFKCDDCGKDFKGSSSLRTHKRIHNPFYCSDCGRVLPNSIAFDRHKLMQHKEIQCTMCEKTFTLLGRKHTGEKPFLCWQCGKSFKAAGELSVHMGTHSEERPFSCSQCDMSYRTKLQLNSHIEQVHEGVRYPCTICGKQFYKAVSLKRHELTHTGERPFPCSYCTKTFITANEKRHQQGVCENNLSTLVDWENKEEIPQPSTSKSPNTSPLKTLSPSGLTQKRPLDTKTCSLCRRFFTRTSDMARHMRSHSKEHPFWCVNCDKRFKYSYDLKRHQRDLCKKVNQEDLGQVGQNLSQQKGKPQPEKDESQSMGSTGSLGTDENPQPSHKGLSDSKTCCVCGRILTRTSDMERHLKSHSKERPFHCAICERSFKYKDTLKKHQEILGHEGILEDLGQSVDQQQAEVKTEGCSMDILNRSSKMLCRVGCKY</sequence>
<keyword evidence="9" id="KW-0804">Transcription</keyword>
<feature type="compositionally biased region" description="Polar residues" evidence="12">
    <location>
        <begin position="319"/>
        <end position="340"/>
    </location>
</feature>
<evidence type="ECO:0000256" key="7">
    <source>
        <dbReference type="ARBA" id="ARBA00023015"/>
    </source>
</evidence>
<dbReference type="GO" id="GO:0005634">
    <property type="term" value="C:nucleus"/>
    <property type="evidence" value="ECO:0007669"/>
    <property type="project" value="UniProtKB-SubCell"/>
</dbReference>
<proteinExistence type="inferred from homology"/>
<dbReference type="GO" id="GO:0006357">
    <property type="term" value="P:regulation of transcription by RNA polymerase II"/>
    <property type="evidence" value="ECO:0007669"/>
    <property type="project" value="TreeGrafter"/>
</dbReference>
<dbReference type="PANTHER" id="PTHR24390:SF159">
    <property type="entry name" value="GROWTH FACTOR INDEPENDENT 1 TRANSCRIPTIONAL REPRESSOR"/>
    <property type="match status" value="1"/>
</dbReference>
<dbReference type="Pfam" id="PF00096">
    <property type="entry name" value="zf-C2H2"/>
    <property type="match status" value="8"/>
</dbReference>
<feature type="domain" description="C2H2-type" evidence="13">
    <location>
        <begin position="81"/>
        <end position="108"/>
    </location>
</feature>
<feature type="compositionally biased region" description="Polar residues" evidence="12">
    <location>
        <begin position="410"/>
        <end position="419"/>
    </location>
</feature>
<evidence type="ECO:0000256" key="10">
    <source>
        <dbReference type="ARBA" id="ARBA00023242"/>
    </source>
</evidence>
<evidence type="ECO:0000256" key="9">
    <source>
        <dbReference type="ARBA" id="ARBA00023163"/>
    </source>
</evidence>
<reference evidence="14" key="2">
    <citation type="submission" date="2025-08" db="UniProtKB">
        <authorList>
            <consortium name="Ensembl"/>
        </authorList>
    </citation>
    <scope>IDENTIFICATION</scope>
</reference>
<dbReference type="GeneTree" id="ENSGT01150000286918"/>
<evidence type="ECO:0000256" key="12">
    <source>
        <dbReference type="SAM" id="MobiDB-lite"/>
    </source>
</evidence>
<dbReference type="InterPro" id="IPR013087">
    <property type="entry name" value="Znf_C2H2_type"/>
</dbReference>
<dbReference type="FunFam" id="3.30.160.60:FF:000744">
    <property type="entry name" value="zinc finger E-box-binding homeobox 1"/>
    <property type="match status" value="1"/>
</dbReference>
<evidence type="ECO:0000256" key="5">
    <source>
        <dbReference type="ARBA" id="ARBA00022771"/>
    </source>
</evidence>
<comment type="similarity">
    <text evidence="2">Belongs to the krueppel C2H2-type zinc-finger protein family.</text>
</comment>
<feature type="domain" description="C2H2-type" evidence="13">
    <location>
        <begin position="223"/>
        <end position="251"/>
    </location>
</feature>
<dbReference type="PROSITE" id="PS00028">
    <property type="entry name" value="ZINC_FINGER_C2H2_1"/>
    <property type="match status" value="9"/>
</dbReference>